<comment type="caution">
    <text evidence="2">The sequence shown here is derived from an EMBL/GenBank/DDBJ whole genome shotgun (WGS) entry which is preliminary data.</text>
</comment>
<feature type="domain" description="DZIP3-like HEPN" evidence="1">
    <location>
        <begin position="45"/>
        <end position="155"/>
    </location>
</feature>
<dbReference type="Proteomes" id="UP001217089">
    <property type="component" value="Unassembled WGS sequence"/>
</dbReference>
<dbReference type="Pfam" id="PF18738">
    <property type="entry name" value="HEPN_DZIP3"/>
    <property type="match status" value="2"/>
</dbReference>
<proteinExistence type="predicted"/>
<organism evidence="2 3">
    <name type="scientific">Tegillarca granosa</name>
    <name type="common">Malaysian cockle</name>
    <name type="synonym">Anadara granosa</name>
    <dbReference type="NCBI Taxonomy" id="220873"/>
    <lineage>
        <taxon>Eukaryota</taxon>
        <taxon>Metazoa</taxon>
        <taxon>Spiralia</taxon>
        <taxon>Lophotrochozoa</taxon>
        <taxon>Mollusca</taxon>
        <taxon>Bivalvia</taxon>
        <taxon>Autobranchia</taxon>
        <taxon>Pteriomorphia</taxon>
        <taxon>Arcoida</taxon>
        <taxon>Arcoidea</taxon>
        <taxon>Arcidae</taxon>
        <taxon>Tegillarca</taxon>
    </lineage>
</organism>
<gene>
    <name evidence="2" type="ORF">KUTeg_018031</name>
</gene>
<protein>
    <recommendedName>
        <fullName evidence="1">DZIP3-like HEPN domain-containing protein</fullName>
    </recommendedName>
</protein>
<keyword evidence="3" id="KW-1185">Reference proteome</keyword>
<reference evidence="2 3" key="1">
    <citation type="submission" date="2022-12" db="EMBL/GenBank/DDBJ databases">
        <title>Chromosome-level genome of Tegillarca granosa.</title>
        <authorList>
            <person name="Kim J."/>
        </authorList>
    </citation>
    <scope>NUCLEOTIDE SEQUENCE [LARGE SCALE GENOMIC DNA]</scope>
    <source>
        <strain evidence="2">Teg-2019</strain>
        <tissue evidence="2">Adductor muscle</tissue>
    </source>
</reference>
<evidence type="ECO:0000259" key="1">
    <source>
        <dbReference type="Pfam" id="PF18738"/>
    </source>
</evidence>
<dbReference type="EMBL" id="JARBDR010000903">
    <property type="protein sequence ID" value="KAJ8304448.1"/>
    <property type="molecule type" value="Genomic_DNA"/>
</dbReference>
<feature type="domain" description="DZIP3-like HEPN" evidence="1">
    <location>
        <begin position="246"/>
        <end position="357"/>
    </location>
</feature>
<dbReference type="InterPro" id="IPR041249">
    <property type="entry name" value="HEPN_DZIP3"/>
</dbReference>
<evidence type="ECO:0000313" key="3">
    <source>
        <dbReference type="Proteomes" id="UP001217089"/>
    </source>
</evidence>
<evidence type="ECO:0000313" key="2">
    <source>
        <dbReference type="EMBL" id="KAJ8304448.1"/>
    </source>
</evidence>
<accession>A0ABQ9EGN3</accession>
<sequence length="390" mass="46233">MLPGTMEENSEYRNFIRLSVLLLDFGKDVLCRLLRFKFEAIDELRRLLDDNKRNLSKELSYSQRGILYPRDGITDTVYEKLDFSLTCVLIKTFLETSKSHDGKVLKYINVLTHQKDRLFCNPVCITVDEKKFKNMWDTLQQALIDIGTECFTEKSLEKKINEIYDMTITDFDKECHKTYKLQKVSDASTLPTKKSYIWTEGRARFVEISGWLDVAVIMMRSVLTKKISQKELAEKILQKPFVLKDLKPYQKKKLLKMAQDNEEKKQKENWYQDLDFTSLFFSLRHWGYIPKHTSGWGKPPNKIDFSLAADMERIRLVRRKVLNHKNGTDMEQVDYVEHKNELSSSIKRINDQLKDKHVEKTMKQLFKKWVISEYMQLKHSHQEPSEKEKC</sequence>
<name>A0ABQ9EGN3_TEGGR</name>